<proteinExistence type="predicted"/>
<reference evidence="1" key="1">
    <citation type="journal article" date="2015" name="Nature">
        <title>Complex archaea that bridge the gap between prokaryotes and eukaryotes.</title>
        <authorList>
            <person name="Spang A."/>
            <person name="Saw J.H."/>
            <person name="Jorgensen S.L."/>
            <person name="Zaremba-Niedzwiedzka K."/>
            <person name="Martijn J."/>
            <person name="Lind A.E."/>
            <person name="van Eijk R."/>
            <person name="Schleper C."/>
            <person name="Guy L."/>
            <person name="Ettema T.J."/>
        </authorList>
    </citation>
    <scope>NUCLEOTIDE SEQUENCE</scope>
</reference>
<sequence length="69" mass="7911">MCEKEYKRYLVMGLRNGHLHHIIARRGNTPDDIVNRALEITGGSPSTASIEEIYSQAPQNPRQRYTRVT</sequence>
<name>A0A0F9DEM2_9ZZZZ</name>
<feature type="non-terminal residue" evidence="1">
    <location>
        <position position="69"/>
    </location>
</feature>
<accession>A0A0F9DEM2</accession>
<protein>
    <submittedName>
        <fullName evidence="1">Uncharacterized protein</fullName>
    </submittedName>
</protein>
<organism evidence="1">
    <name type="scientific">marine sediment metagenome</name>
    <dbReference type="NCBI Taxonomy" id="412755"/>
    <lineage>
        <taxon>unclassified sequences</taxon>
        <taxon>metagenomes</taxon>
        <taxon>ecological metagenomes</taxon>
    </lineage>
</organism>
<gene>
    <name evidence="1" type="ORF">LCGC14_2498090</name>
</gene>
<evidence type="ECO:0000313" key="1">
    <source>
        <dbReference type="EMBL" id="KKL16191.1"/>
    </source>
</evidence>
<dbReference type="AlphaFoldDB" id="A0A0F9DEM2"/>
<comment type="caution">
    <text evidence="1">The sequence shown here is derived from an EMBL/GenBank/DDBJ whole genome shotgun (WGS) entry which is preliminary data.</text>
</comment>
<dbReference type="EMBL" id="LAZR01039765">
    <property type="protein sequence ID" value="KKL16191.1"/>
    <property type="molecule type" value="Genomic_DNA"/>
</dbReference>